<evidence type="ECO:0000313" key="3">
    <source>
        <dbReference type="EMBL" id="QQO10043.1"/>
    </source>
</evidence>
<protein>
    <submittedName>
        <fullName evidence="3">Aminoacyl-tRNA hydrolase</fullName>
        <ecNumber evidence="3">3.1.1.29</ecNumber>
    </submittedName>
</protein>
<reference evidence="3" key="1">
    <citation type="submission" date="2021-01" db="EMBL/GenBank/DDBJ databases">
        <title>Description of Breznakiella homolactica.</title>
        <authorList>
            <person name="Song Y."/>
            <person name="Brune A."/>
        </authorList>
    </citation>
    <scope>NUCLEOTIDE SEQUENCE</scope>
    <source>
        <strain evidence="3">RmG30</strain>
    </source>
</reference>
<dbReference type="InterPro" id="IPR052104">
    <property type="entry name" value="Mito_Release_Factor_mL62"/>
</dbReference>
<feature type="domain" description="Prokaryotic-type class I peptide chain release factors" evidence="2">
    <location>
        <begin position="20"/>
        <end position="36"/>
    </location>
</feature>
<evidence type="ECO:0000313" key="4">
    <source>
        <dbReference type="Proteomes" id="UP000595917"/>
    </source>
</evidence>
<dbReference type="Gene3D" id="3.30.160.20">
    <property type="match status" value="1"/>
</dbReference>
<sequence>MDPRLLHDSIRAAAEITHSRSGGPGGQNVNKLNTKVTLRVRLDRLEGLTEQETARLRTVLASRITNEDEIVINSSEERSQRTNTERAFSRMETIISSAVRIPKYRKPTKPGKAAKEQRLQSKRLHSQKKAGRRFSAED</sequence>
<feature type="compositionally biased region" description="Basic residues" evidence="1">
    <location>
        <begin position="120"/>
        <end position="132"/>
    </location>
</feature>
<keyword evidence="3" id="KW-0378">Hydrolase</keyword>
<dbReference type="EC" id="3.1.1.29" evidence="3"/>
<feature type="region of interest" description="Disordered" evidence="1">
    <location>
        <begin position="99"/>
        <end position="138"/>
    </location>
</feature>
<organism evidence="3 4">
    <name type="scientific">Breznakiella homolactica</name>
    <dbReference type="NCBI Taxonomy" id="2798577"/>
    <lineage>
        <taxon>Bacteria</taxon>
        <taxon>Pseudomonadati</taxon>
        <taxon>Spirochaetota</taxon>
        <taxon>Spirochaetia</taxon>
        <taxon>Spirochaetales</taxon>
        <taxon>Breznakiellaceae</taxon>
        <taxon>Breznakiella</taxon>
    </lineage>
</organism>
<dbReference type="AlphaFoldDB" id="A0A7T7XPE6"/>
<evidence type="ECO:0000259" key="2">
    <source>
        <dbReference type="PROSITE" id="PS00745"/>
    </source>
</evidence>
<dbReference type="SUPFAM" id="SSF110916">
    <property type="entry name" value="Peptidyl-tRNA hydrolase domain-like"/>
    <property type="match status" value="1"/>
</dbReference>
<keyword evidence="4" id="KW-1185">Reference proteome</keyword>
<dbReference type="InterPro" id="IPR000352">
    <property type="entry name" value="Pep_chain_release_fac_I"/>
</dbReference>
<dbReference type="Proteomes" id="UP000595917">
    <property type="component" value="Chromosome"/>
</dbReference>
<accession>A0A7T7XPE6</accession>
<dbReference type="RefSeq" id="WP_215627347.1">
    <property type="nucleotide sequence ID" value="NZ_CP067089.2"/>
</dbReference>
<dbReference type="EMBL" id="CP067089">
    <property type="protein sequence ID" value="QQO10043.1"/>
    <property type="molecule type" value="Genomic_DNA"/>
</dbReference>
<gene>
    <name evidence="3" type="primary">arfB</name>
    <name evidence="3" type="ORF">JFL75_03765</name>
</gene>
<name>A0A7T7XPE6_9SPIR</name>
<dbReference type="Pfam" id="PF00472">
    <property type="entry name" value="RF-1"/>
    <property type="match status" value="1"/>
</dbReference>
<dbReference type="PANTHER" id="PTHR11075:SF54">
    <property type="entry name" value="LARGE RIBOSOMAL SUBUNIT PROTEIN ML62"/>
    <property type="match status" value="1"/>
</dbReference>
<dbReference type="KEGG" id="bhc:JFL75_03765"/>
<dbReference type="PROSITE" id="PS00745">
    <property type="entry name" value="RF_PROK_I"/>
    <property type="match status" value="1"/>
</dbReference>
<dbReference type="GO" id="GO:0016150">
    <property type="term" value="F:translation release factor activity, codon nonspecific"/>
    <property type="evidence" value="ECO:0007669"/>
    <property type="project" value="TreeGrafter"/>
</dbReference>
<evidence type="ECO:0000256" key="1">
    <source>
        <dbReference type="SAM" id="MobiDB-lite"/>
    </source>
</evidence>
<dbReference type="PANTHER" id="PTHR11075">
    <property type="entry name" value="PEPTIDE CHAIN RELEASE FACTOR"/>
    <property type="match status" value="1"/>
</dbReference>
<proteinExistence type="predicted"/>
<dbReference type="GO" id="GO:0004045">
    <property type="term" value="F:peptidyl-tRNA hydrolase activity"/>
    <property type="evidence" value="ECO:0007669"/>
    <property type="project" value="UniProtKB-EC"/>
</dbReference>
<dbReference type="NCBIfam" id="NF006718">
    <property type="entry name" value="PRK09256.1"/>
    <property type="match status" value="1"/>
</dbReference>